<accession>A0A0E9X9F6</accession>
<protein>
    <submittedName>
        <fullName evidence="2">Uncharacterized protein</fullName>
    </submittedName>
</protein>
<organism evidence="2">
    <name type="scientific">Anguilla anguilla</name>
    <name type="common">European freshwater eel</name>
    <name type="synonym">Muraena anguilla</name>
    <dbReference type="NCBI Taxonomy" id="7936"/>
    <lineage>
        <taxon>Eukaryota</taxon>
        <taxon>Metazoa</taxon>
        <taxon>Chordata</taxon>
        <taxon>Craniata</taxon>
        <taxon>Vertebrata</taxon>
        <taxon>Euteleostomi</taxon>
        <taxon>Actinopterygii</taxon>
        <taxon>Neopterygii</taxon>
        <taxon>Teleostei</taxon>
        <taxon>Anguilliformes</taxon>
        <taxon>Anguillidae</taxon>
        <taxon>Anguilla</taxon>
    </lineage>
</organism>
<sequence>MMGARISSAEVGISRTHPQTTGRVSLPPGYSSPALSTTHEVASLTLRPLQKLCPSVTSKQMVNVYIKLLCRSAEFDRGQGEFNSGQYYNTLSQVFNLFSC</sequence>
<reference evidence="2" key="1">
    <citation type="submission" date="2014-11" db="EMBL/GenBank/DDBJ databases">
        <authorList>
            <person name="Amaro Gonzalez C."/>
        </authorList>
    </citation>
    <scope>NUCLEOTIDE SEQUENCE</scope>
</reference>
<feature type="region of interest" description="Disordered" evidence="1">
    <location>
        <begin position="1"/>
        <end position="32"/>
    </location>
</feature>
<name>A0A0E9X9F6_ANGAN</name>
<proteinExistence type="predicted"/>
<evidence type="ECO:0000313" key="2">
    <source>
        <dbReference type="EMBL" id="JAH98485.1"/>
    </source>
</evidence>
<reference evidence="2" key="2">
    <citation type="journal article" date="2015" name="Fish Shellfish Immunol.">
        <title>Early steps in the European eel (Anguilla anguilla)-Vibrio vulnificus interaction in the gills: Role of the RtxA13 toxin.</title>
        <authorList>
            <person name="Callol A."/>
            <person name="Pajuelo D."/>
            <person name="Ebbesson L."/>
            <person name="Teles M."/>
            <person name="MacKenzie S."/>
            <person name="Amaro C."/>
        </authorList>
    </citation>
    <scope>NUCLEOTIDE SEQUENCE</scope>
</reference>
<dbReference type="AlphaFoldDB" id="A0A0E9X9F6"/>
<evidence type="ECO:0000256" key="1">
    <source>
        <dbReference type="SAM" id="MobiDB-lite"/>
    </source>
</evidence>
<dbReference type="EMBL" id="GBXM01010092">
    <property type="protein sequence ID" value="JAH98485.1"/>
    <property type="molecule type" value="Transcribed_RNA"/>
</dbReference>